<sequence>MSTYRQPGTVVTEHLFDVPLRHDDPEGETISLFAREVGAADGVERPWLLFLQGGPGFASPRPVGRDAWLDRALRDYRVLLLDQRGTGRSTRVNRHSLLRRGGAEAQAEYLSHFRADSIVRDAELVRRRLLGDVPWSVLGQSFGGFCAVTYLSFAPHGLREVLIAGGLPGLSASAEDVYRATYPHVAAKNVAHYARYPGDVETVRAIVAHLLEHDVRLPGGARLTAPAFQTLGRALGGLSGSHELHYLTEDAFDAPGVLGDAFLEEVQHRLSLAAAPLYAVLHESIYAQGPGATAWAAHRLRPAAFDNYASGPVLLTGEMMYPWQFDLDPALIPLRDAAELIAARPSWPVLYDPAVLAANEVPVAAAVYHDDMYVDRTLSLRTAAAIRGTRVWVTNEHEHDGMRVSAGAVLDRLIAIARGDA</sequence>
<reference evidence="4 5" key="1">
    <citation type="journal article" date="2019" name="Int. J. Syst. Evol. Microbiol.">
        <title>The Global Catalogue of Microorganisms (GCM) 10K type strain sequencing project: providing services to taxonomists for standard genome sequencing and annotation.</title>
        <authorList>
            <consortium name="The Broad Institute Genomics Platform"/>
            <consortium name="The Broad Institute Genome Sequencing Center for Infectious Disease"/>
            <person name="Wu L."/>
            <person name="Ma J."/>
        </authorList>
    </citation>
    <scope>NUCLEOTIDE SEQUENCE [LARGE SCALE GENOMIC DNA]</scope>
    <source>
        <strain evidence="4 5">JCM 3272</strain>
    </source>
</reference>
<dbReference type="InterPro" id="IPR029058">
    <property type="entry name" value="AB_hydrolase_fold"/>
</dbReference>
<dbReference type="Proteomes" id="UP001501444">
    <property type="component" value="Unassembled WGS sequence"/>
</dbReference>
<protein>
    <submittedName>
        <fullName evidence="4">Alpha/beta fold hydrolase</fullName>
    </submittedName>
</protein>
<dbReference type="SUPFAM" id="SSF53474">
    <property type="entry name" value="alpha/beta-Hydrolases"/>
    <property type="match status" value="1"/>
</dbReference>
<evidence type="ECO:0000256" key="2">
    <source>
        <dbReference type="ARBA" id="ARBA00022801"/>
    </source>
</evidence>
<dbReference type="InterPro" id="IPR051601">
    <property type="entry name" value="Serine_prot/Carboxylest_S33"/>
</dbReference>
<dbReference type="PANTHER" id="PTHR43248">
    <property type="entry name" value="2-SUCCINYL-6-HYDROXY-2,4-CYCLOHEXADIENE-1-CARBOXYLATE SYNTHASE"/>
    <property type="match status" value="1"/>
</dbReference>
<evidence type="ECO:0000259" key="3">
    <source>
        <dbReference type="Pfam" id="PF00561"/>
    </source>
</evidence>
<gene>
    <name evidence="4" type="ORF">GCM10010170_072910</name>
</gene>
<comment type="caution">
    <text evidence="4">The sequence shown here is derived from an EMBL/GenBank/DDBJ whole genome shotgun (WGS) entry which is preliminary data.</text>
</comment>
<evidence type="ECO:0000256" key="1">
    <source>
        <dbReference type="ARBA" id="ARBA00010088"/>
    </source>
</evidence>
<feature type="domain" description="AB hydrolase-1" evidence="3">
    <location>
        <begin position="46"/>
        <end position="198"/>
    </location>
</feature>
<dbReference type="PANTHER" id="PTHR43248:SF2">
    <property type="entry name" value="PROLYL AMINOPEPTIDASE"/>
    <property type="match status" value="1"/>
</dbReference>
<accession>A0ABN3H8A5</accession>
<organism evidence="4 5">
    <name type="scientific">Dactylosporangium salmoneum</name>
    <dbReference type="NCBI Taxonomy" id="53361"/>
    <lineage>
        <taxon>Bacteria</taxon>
        <taxon>Bacillati</taxon>
        <taxon>Actinomycetota</taxon>
        <taxon>Actinomycetes</taxon>
        <taxon>Micromonosporales</taxon>
        <taxon>Micromonosporaceae</taxon>
        <taxon>Dactylosporangium</taxon>
    </lineage>
</organism>
<dbReference type="GO" id="GO:0016787">
    <property type="term" value="F:hydrolase activity"/>
    <property type="evidence" value="ECO:0007669"/>
    <property type="project" value="UniProtKB-KW"/>
</dbReference>
<dbReference type="PRINTS" id="PR00793">
    <property type="entry name" value="PROAMNOPTASE"/>
</dbReference>
<dbReference type="Gene3D" id="3.40.50.1820">
    <property type="entry name" value="alpha/beta hydrolase"/>
    <property type="match status" value="1"/>
</dbReference>
<dbReference type="InterPro" id="IPR002410">
    <property type="entry name" value="Peptidase_S33"/>
</dbReference>
<dbReference type="Pfam" id="PF00561">
    <property type="entry name" value="Abhydrolase_1"/>
    <property type="match status" value="1"/>
</dbReference>
<dbReference type="EMBL" id="BAAARV010000071">
    <property type="protein sequence ID" value="GAA2371456.1"/>
    <property type="molecule type" value="Genomic_DNA"/>
</dbReference>
<proteinExistence type="inferred from homology"/>
<evidence type="ECO:0000313" key="4">
    <source>
        <dbReference type="EMBL" id="GAA2371456.1"/>
    </source>
</evidence>
<dbReference type="InterPro" id="IPR000073">
    <property type="entry name" value="AB_hydrolase_1"/>
</dbReference>
<keyword evidence="5" id="KW-1185">Reference proteome</keyword>
<evidence type="ECO:0000313" key="5">
    <source>
        <dbReference type="Proteomes" id="UP001501444"/>
    </source>
</evidence>
<name>A0ABN3H8A5_9ACTN</name>
<comment type="similarity">
    <text evidence="1">Belongs to the peptidase S33 family.</text>
</comment>
<keyword evidence="2 4" id="KW-0378">Hydrolase</keyword>
<dbReference type="RefSeq" id="WP_344617158.1">
    <property type="nucleotide sequence ID" value="NZ_BAAARV010000071.1"/>
</dbReference>